<keyword evidence="10 11" id="KW-0998">Cell outer membrane</keyword>
<keyword evidence="5 11" id="KW-0812">Transmembrane</keyword>
<dbReference type="SMART" id="SM00965">
    <property type="entry name" value="STN"/>
    <property type="match status" value="1"/>
</dbReference>
<dbReference type="Gene3D" id="3.55.50.30">
    <property type="match status" value="1"/>
</dbReference>
<dbReference type="Gene3D" id="2.40.170.20">
    <property type="entry name" value="TonB-dependent receptor, beta-barrel domain"/>
    <property type="match status" value="1"/>
</dbReference>
<keyword evidence="8 12" id="KW-0798">TonB box</keyword>
<dbReference type="Proteomes" id="UP001597264">
    <property type="component" value="Unassembled WGS sequence"/>
</dbReference>
<dbReference type="Pfam" id="PF00593">
    <property type="entry name" value="TonB_dep_Rec_b-barrel"/>
    <property type="match status" value="1"/>
</dbReference>
<name>A0ABW3UBT7_9GAMM</name>
<feature type="region of interest" description="Disordered" evidence="13">
    <location>
        <begin position="760"/>
        <end position="781"/>
    </location>
</feature>
<evidence type="ECO:0000259" key="15">
    <source>
        <dbReference type="SMART" id="SM00965"/>
    </source>
</evidence>
<dbReference type="PANTHER" id="PTHR32552:SF81">
    <property type="entry name" value="TONB-DEPENDENT OUTER MEMBRANE RECEPTOR"/>
    <property type="match status" value="1"/>
</dbReference>
<evidence type="ECO:0000256" key="13">
    <source>
        <dbReference type="SAM" id="MobiDB-lite"/>
    </source>
</evidence>
<feature type="domain" description="Secretin/TonB short N-terminal" evidence="15">
    <location>
        <begin position="62"/>
        <end position="112"/>
    </location>
</feature>
<gene>
    <name evidence="16" type="ORF">ACFQ2X_10255</name>
</gene>
<keyword evidence="4" id="KW-0410">Iron transport</keyword>
<dbReference type="PROSITE" id="PS52016">
    <property type="entry name" value="TONB_DEPENDENT_REC_3"/>
    <property type="match status" value="1"/>
</dbReference>
<evidence type="ECO:0000256" key="6">
    <source>
        <dbReference type="ARBA" id="ARBA00023004"/>
    </source>
</evidence>
<evidence type="ECO:0000313" key="16">
    <source>
        <dbReference type="EMBL" id="MFD1216985.1"/>
    </source>
</evidence>
<dbReference type="RefSeq" id="WP_230437160.1">
    <property type="nucleotide sequence ID" value="NZ_CP087715.1"/>
</dbReference>
<comment type="caution">
    <text evidence="16">The sequence shown here is derived from an EMBL/GenBank/DDBJ whole genome shotgun (WGS) entry which is preliminary data.</text>
</comment>
<dbReference type="InterPro" id="IPR000531">
    <property type="entry name" value="Beta-barrel_TonB"/>
</dbReference>
<keyword evidence="16" id="KW-0675">Receptor</keyword>
<evidence type="ECO:0000313" key="17">
    <source>
        <dbReference type="Proteomes" id="UP001597264"/>
    </source>
</evidence>
<comment type="similarity">
    <text evidence="11 12">Belongs to the TonB-dependent receptor family.</text>
</comment>
<evidence type="ECO:0000256" key="11">
    <source>
        <dbReference type="PROSITE-ProRule" id="PRU01360"/>
    </source>
</evidence>
<evidence type="ECO:0000256" key="5">
    <source>
        <dbReference type="ARBA" id="ARBA00022692"/>
    </source>
</evidence>
<evidence type="ECO:0000256" key="2">
    <source>
        <dbReference type="ARBA" id="ARBA00022448"/>
    </source>
</evidence>
<evidence type="ECO:0000256" key="8">
    <source>
        <dbReference type="ARBA" id="ARBA00023077"/>
    </source>
</evidence>
<evidence type="ECO:0000256" key="1">
    <source>
        <dbReference type="ARBA" id="ARBA00004571"/>
    </source>
</evidence>
<organism evidence="16 17">
    <name type="scientific">Microbulbifer celer</name>
    <dbReference type="NCBI Taxonomy" id="435905"/>
    <lineage>
        <taxon>Bacteria</taxon>
        <taxon>Pseudomonadati</taxon>
        <taxon>Pseudomonadota</taxon>
        <taxon>Gammaproteobacteria</taxon>
        <taxon>Cellvibrionales</taxon>
        <taxon>Microbulbiferaceae</taxon>
        <taxon>Microbulbifer</taxon>
    </lineage>
</organism>
<dbReference type="SUPFAM" id="SSF56935">
    <property type="entry name" value="Porins"/>
    <property type="match status" value="1"/>
</dbReference>
<evidence type="ECO:0000256" key="7">
    <source>
        <dbReference type="ARBA" id="ARBA00023065"/>
    </source>
</evidence>
<evidence type="ECO:0000256" key="12">
    <source>
        <dbReference type="RuleBase" id="RU003357"/>
    </source>
</evidence>
<dbReference type="PANTHER" id="PTHR32552">
    <property type="entry name" value="FERRICHROME IRON RECEPTOR-RELATED"/>
    <property type="match status" value="1"/>
</dbReference>
<evidence type="ECO:0000256" key="14">
    <source>
        <dbReference type="SAM" id="SignalP"/>
    </source>
</evidence>
<keyword evidence="17" id="KW-1185">Reference proteome</keyword>
<dbReference type="InterPro" id="IPR039426">
    <property type="entry name" value="TonB-dep_rcpt-like"/>
</dbReference>
<evidence type="ECO:0000256" key="4">
    <source>
        <dbReference type="ARBA" id="ARBA00022496"/>
    </source>
</evidence>
<accession>A0ABW3UBT7</accession>
<keyword evidence="3 11" id="KW-1134">Transmembrane beta strand</keyword>
<feature type="chain" id="PRO_5046400784" evidence="14">
    <location>
        <begin position="23"/>
        <end position="919"/>
    </location>
</feature>
<dbReference type="InterPro" id="IPR011662">
    <property type="entry name" value="Secretin/TonB_short_N"/>
</dbReference>
<dbReference type="Pfam" id="PF07715">
    <property type="entry name" value="Plug"/>
    <property type="match status" value="1"/>
</dbReference>
<keyword evidence="2 11" id="KW-0813">Transport</keyword>
<evidence type="ECO:0000256" key="3">
    <source>
        <dbReference type="ARBA" id="ARBA00022452"/>
    </source>
</evidence>
<sequence length="919" mass="102212">MPKTSRRSLLALLLAACLHAYGATDSADPVTDDGLDQLYPLDIPSQPLDQALLALARQTGLAVMIASDLKLRGLAPALSGEMSAQQALEKLLMDSGYRYRAVNDQGLVVLPPRKVVAAPEHTIEPEVELRPLLEEVEVVASKRRTQLQDTPMAITAFGRNQLRNLQIDSLEDLAIQVPSLQYARNGDHTASLLYMRGIGSDNHTEAGDSGVAIHVDGLYSSRAQGAAVLLYDLDRIEVLRGPQGSLFGRNSTGGVINYHTARPQQGYDTEFSVTLGNFHRQQLEAMVNLPLGEEFALRWAGISSRADGYTDYTADSVWAPRRNRYNNVDQFSQRLSVHWQPRHDLHWWASVERYRDRGAGGLPMVDYGIPVTIDTPGVTDLVQDTFRSRLSWRTPNGISVTYIGGYGALDRTQAWDGDRTGPVGSETDPAIFHQSNRTLWSDYQSRQHELQLKSDNSGDLRWLLAYFDFAEDNGIRFDLEHQTADGSGWGGAPSHSFQQPERGSHLSAVYGQLDWDVNEYWELSTGARSGRDHRYDRGGRNIACPDLIRSDRDGELGSIAVNADSAAPGQCYVSNYNDVSQSWRSTTAMARATFRPAPDRLFYLLFAQGFKPGIVEDGNSLDGVYSGLDDPDYQRALEAVIARNNSDDEAFRAYVEPETNANIELGFKLGLRDGAMTLNGALFNTRYRDLQVSGVAEDEDGTEIVRSTNAASATIRGLEMELTWATSLNGQLNGFFSLLDARYDRFFTVDNAYPRYGQTWNPAADDSSRSDNPDLVDYSGNRLKQAPRSSLSLNYTHTLHLGNWASARPTIGVRYSDRVYFDEANRGRRSGRLLDNRTGEWVTDPGGPVSELDYQPAYWLWSAGVKIEPVAGNWWLNLFGENLTNNPVRQDLQDADSAIPEYYLAQPRTLGLEFGLRFQ</sequence>
<dbReference type="InterPro" id="IPR012910">
    <property type="entry name" value="Plug_dom"/>
</dbReference>
<keyword evidence="9 11" id="KW-0472">Membrane</keyword>
<keyword evidence="6" id="KW-0408">Iron</keyword>
<evidence type="ECO:0000256" key="9">
    <source>
        <dbReference type="ARBA" id="ARBA00023136"/>
    </source>
</evidence>
<dbReference type="InterPro" id="IPR036942">
    <property type="entry name" value="Beta-barrel_TonB_sf"/>
</dbReference>
<evidence type="ECO:0000256" key="10">
    <source>
        <dbReference type="ARBA" id="ARBA00023237"/>
    </source>
</evidence>
<keyword evidence="7" id="KW-0406">Ion transport</keyword>
<keyword evidence="14" id="KW-0732">Signal</keyword>
<feature type="signal peptide" evidence="14">
    <location>
        <begin position="1"/>
        <end position="22"/>
    </location>
</feature>
<proteinExistence type="inferred from homology"/>
<comment type="subcellular location">
    <subcellularLocation>
        <location evidence="1 11">Cell outer membrane</location>
        <topology evidence="1 11">Multi-pass membrane protein</topology>
    </subcellularLocation>
</comment>
<dbReference type="EMBL" id="JBHTLR010000008">
    <property type="protein sequence ID" value="MFD1216985.1"/>
    <property type="molecule type" value="Genomic_DNA"/>
</dbReference>
<reference evidence="17" key="1">
    <citation type="journal article" date="2019" name="Int. J. Syst. Evol. Microbiol.">
        <title>The Global Catalogue of Microorganisms (GCM) 10K type strain sequencing project: providing services to taxonomists for standard genome sequencing and annotation.</title>
        <authorList>
            <consortium name="The Broad Institute Genomics Platform"/>
            <consortium name="The Broad Institute Genome Sequencing Center for Infectious Disease"/>
            <person name="Wu L."/>
            <person name="Ma J."/>
        </authorList>
    </citation>
    <scope>NUCLEOTIDE SEQUENCE [LARGE SCALE GENOMIC DNA]</scope>
    <source>
        <strain evidence="17">CCUG 54356</strain>
    </source>
</reference>
<protein>
    <submittedName>
        <fullName evidence="16">TonB-dependent receptor domain-containing protein</fullName>
    </submittedName>
</protein>